<gene>
    <name evidence="2" type="ORF">MOV08_00630</name>
</gene>
<reference evidence="2 3" key="1">
    <citation type="submission" date="2022-03" db="EMBL/GenBank/DDBJ databases">
        <title>Streptomyces yunnanensis P86,complete genome.</title>
        <authorList>
            <person name="Chen S."/>
            <person name="Zhang Q."/>
        </authorList>
    </citation>
    <scope>NUCLEOTIDE SEQUENCE [LARGE SCALE GENOMIC DNA]</scope>
    <source>
        <strain evidence="2 3">P86</strain>
    </source>
</reference>
<keyword evidence="1" id="KW-0732">Signal</keyword>
<dbReference type="EMBL" id="CP095749">
    <property type="protein sequence ID" value="WEB37964.1"/>
    <property type="molecule type" value="Genomic_DNA"/>
</dbReference>
<evidence type="ECO:0000256" key="1">
    <source>
        <dbReference type="SAM" id="SignalP"/>
    </source>
</evidence>
<dbReference type="RefSeq" id="WP_159031015.1">
    <property type="nucleotide sequence ID" value="NZ_CP095749.1"/>
</dbReference>
<dbReference type="Proteomes" id="UP001218629">
    <property type="component" value="Chromosome"/>
</dbReference>
<sequence length="117" mass="12465">MASSKLKLLTIAAATVLAAGLTTGSAMAVEHGRIACGGQPAIQVWNNDGEHCFQSEKDVYITDVVTVCRVNGVDNGAYQWKENPDVPTPHTKYLDDLCDNYSGVPGNTTVVWVGVQV</sequence>
<keyword evidence="3" id="KW-1185">Reference proteome</keyword>
<evidence type="ECO:0000313" key="3">
    <source>
        <dbReference type="Proteomes" id="UP001218629"/>
    </source>
</evidence>
<evidence type="ECO:0000313" key="2">
    <source>
        <dbReference type="EMBL" id="WEB37964.1"/>
    </source>
</evidence>
<organism evidence="2 3">
    <name type="scientific">Streptomyces yunnanensis</name>
    <dbReference type="NCBI Taxonomy" id="156453"/>
    <lineage>
        <taxon>Bacteria</taxon>
        <taxon>Bacillati</taxon>
        <taxon>Actinomycetota</taxon>
        <taxon>Actinomycetes</taxon>
        <taxon>Kitasatosporales</taxon>
        <taxon>Streptomycetaceae</taxon>
        <taxon>Streptomyces</taxon>
    </lineage>
</organism>
<proteinExistence type="predicted"/>
<evidence type="ECO:0008006" key="4">
    <source>
        <dbReference type="Google" id="ProtNLM"/>
    </source>
</evidence>
<name>A0ABY8A170_9ACTN</name>
<feature type="chain" id="PRO_5047273703" description="Secreted protein" evidence="1">
    <location>
        <begin position="29"/>
        <end position="117"/>
    </location>
</feature>
<feature type="signal peptide" evidence="1">
    <location>
        <begin position="1"/>
        <end position="28"/>
    </location>
</feature>
<accession>A0ABY8A170</accession>
<protein>
    <recommendedName>
        <fullName evidence="4">Secreted protein</fullName>
    </recommendedName>
</protein>